<gene>
    <name evidence="13" type="ORF">SAMN05421737_109113</name>
</gene>
<evidence type="ECO:0000256" key="7">
    <source>
        <dbReference type="ARBA" id="ARBA00023211"/>
    </source>
</evidence>
<dbReference type="PRINTS" id="PR00116">
    <property type="entry name" value="ARGINASE"/>
</dbReference>
<dbReference type="InterPro" id="IPR006035">
    <property type="entry name" value="Ureohydrolase"/>
</dbReference>
<dbReference type="Pfam" id="PF00491">
    <property type="entry name" value="Arginase"/>
    <property type="match status" value="1"/>
</dbReference>
<evidence type="ECO:0000256" key="3">
    <source>
        <dbReference type="ARBA" id="ARBA00018123"/>
    </source>
</evidence>
<dbReference type="GO" id="GO:0004053">
    <property type="term" value="F:arginase activity"/>
    <property type="evidence" value="ECO:0007669"/>
    <property type="project" value="UniProtKB-UniRule"/>
</dbReference>
<comment type="pathway">
    <text evidence="1">Nitrogen metabolism; urea cycle; L-ornithine and urea from L-arginine: step 1/1.</text>
</comment>
<dbReference type="Proteomes" id="UP000242662">
    <property type="component" value="Unassembled WGS sequence"/>
</dbReference>
<dbReference type="EMBL" id="FMYM01000009">
    <property type="protein sequence ID" value="SDC51351.1"/>
    <property type="molecule type" value="Genomic_DNA"/>
</dbReference>
<dbReference type="OrthoDB" id="9789727at2"/>
<evidence type="ECO:0000313" key="14">
    <source>
        <dbReference type="Proteomes" id="UP000242662"/>
    </source>
</evidence>
<keyword evidence="6 12" id="KW-0378">Hydrolase</keyword>
<evidence type="ECO:0000256" key="4">
    <source>
        <dbReference type="ARBA" id="ARBA00022503"/>
    </source>
</evidence>
<name>A0A1G6M7D5_9BACI</name>
<dbReference type="RefSeq" id="WP_090776278.1">
    <property type="nucleotide sequence ID" value="NZ_FMYM01000009.1"/>
</dbReference>
<organism evidence="13 14">
    <name type="scientific">Shouchella lonarensis</name>
    <dbReference type="NCBI Taxonomy" id="1464122"/>
    <lineage>
        <taxon>Bacteria</taxon>
        <taxon>Bacillati</taxon>
        <taxon>Bacillota</taxon>
        <taxon>Bacilli</taxon>
        <taxon>Bacillales</taxon>
        <taxon>Bacillaceae</taxon>
        <taxon>Shouchella</taxon>
    </lineage>
</organism>
<keyword evidence="7 10" id="KW-0464">Manganese</keyword>
<comment type="similarity">
    <text evidence="11 12">Belongs to the arginase family.</text>
</comment>
<feature type="binding site" evidence="10">
    <location>
        <position position="223"/>
    </location>
    <ligand>
        <name>Mn(2+)</name>
        <dbReference type="ChEBI" id="CHEBI:29035"/>
        <label>1</label>
    </ligand>
</feature>
<dbReference type="SUPFAM" id="SSF52768">
    <property type="entry name" value="Arginase/deacetylase"/>
    <property type="match status" value="1"/>
</dbReference>
<evidence type="ECO:0000256" key="11">
    <source>
        <dbReference type="PROSITE-ProRule" id="PRU00742"/>
    </source>
</evidence>
<evidence type="ECO:0000256" key="5">
    <source>
        <dbReference type="ARBA" id="ARBA00022723"/>
    </source>
</evidence>
<evidence type="ECO:0000313" key="13">
    <source>
        <dbReference type="EMBL" id="SDC51351.1"/>
    </source>
</evidence>
<keyword evidence="4 12" id="KW-0056">Arginine metabolism</keyword>
<evidence type="ECO:0000256" key="12">
    <source>
        <dbReference type="RuleBase" id="RU361159"/>
    </source>
</evidence>
<evidence type="ECO:0000256" key="9">
    <source>
        <dbReference type="NCBIfam" id="TIGR01229"/>
    </source>
</evidence>
<feature type="binding site" evidence="10">
    <location>
        <position position="124"/>
    </location>
    <ligand>
        <name>Mn(2+)</name>
        <dbReference type="ChEBI" id="CHEBI:29035"/>
        <label>2</label>
    </ligand>
</feature>
<dbReference type="PANTHER" id="PTHR43782:SF3">
    <property type="entry name" value="ARGINASE"/>
    <property type="match status" value="1"/>
</dbReference>
<dbReference type="InterPro" id="IPR023696">
    <property type="entry name" value="Ureohydrolase_dom_sf"/>
</dbReference>
<reference evidence="14" key="1">
    <citation type="submission" date="2016-09" db="EMBL/GenBank/DDBJ databases">
        <authorList>
            <person name="Varghese N."/>
            <person name="Submissions S."/>
        </authorList>
    </citation>
    <scope>NUCLEOTIDE SEQUENCE [LARGE SCALE GENOMIC DNA]</scope>
    <source>
        <strain evidence="14">25nlg</strain>
    </source>
</reference>
<feature type="binding site" evidence="10">
    <location>
        <position position="120"/>
    </location>
    <ligand>
        <name>Mn(2+)</name>
        <dbReference type="ChEBI" id="CHEBI:29035"/>
        <label>1</label>
    </ligand>
</feature>
<dbReference type="Gene3D" id="3.40.800.10">
    <property type="entry name" value="Ureohydrolase domain"/>
    <property type="match status" value="1"/>
</dbReference>
<feature type="binding site" evidence="10">
    <location>
        <position position="225"/>
    </location>
    <ligand>
        <name>Mn(2+)</name>
        <dbReference type="ChEBI" id="CHEBI:29035"/>
        <label>1</label>
    </ligand>
</feature>
<dbReference type="FunFam" id="3.40.800.10:FF:000012">
    <property type="entry name" value="Arginase"/>
    <property type="match status" value="1"/>
</dbReference>
<feature type="binding site" evidence="10">
    <location>
        <position position="122"/>
    </location>
    <ligand>
        <name>Mn(2+)</name>
        <dbReference type="ChEBI" id="CHEBI:29035"/>
        <label>1</label>
    </ligand>
</feature>
<keyword evidence="5 10" id="KW-0479">Metal-binding</keyword>
<dbReference type="InterPro" id="IPR014033">
    <property type="entry name" value="Arginase"/>
</dbReference>
<feature type="binding site" evidence="10">
    <location>
        <position position="97"/>
    </location>
    <ligand>
        <name>Mn(2+)</name>
        <dbReference type="ChEBI" id="CHEBI:29035"/>
        <label>1</label>
    </ligand>
</feature>
<evidence type="ECO:0000256" key="6">
    <source>
        <dbReference type="ARBA" id="ARBA00022801"/>
    </source>
</evidence>
<keyword evidence="14" id="KW-1185">Reference proteome</keyword>
<dbReference type="PANTHER" id="PTHR43782">
    <property type="entry name" value="ARGINASE"/>
    <property type="match status" value="1"/>
</dbReference>
<dbReference type="NCBIfam" id="TIGR01229">
    <property type="entry name" value="rocF_arginase"/>
    <property type="match status" value="1"/>
</dbReference>
<dbReference type="GO" id="GO:0030145">
    <property type="term" value="F:manganese ion binding"/>
    <property type="evidence" value="ECO:0007669"/>
    <property type="project" value="TreeGrafter"/>
</dbReference>
<protein>
    <recommendedName>
        <fullName evidence="3 9">Arginase</fullName>
        <ecNumber evidence="2 9">3.5.3.1</ecNumber>
    </recommendedName>
</protein>
<evidence type="ECO:0000256" key="8">
    <source>
        <dbReference type="ARBA" id="ARBA00047391"/>
    </source>
</evidence>
<evidence type="ECO:0000256" key="10">
    <source>
        <dbReference type="PIRSR" id="PIRSR036979-1"/>
    </source>
</evidence>
<proteinExistence type="inferred from homology"/>
<sequence>MKNKTISVIGVPMHFGQGIGGVDLGPQALRHAGFIDMLKTLYTTVIDKGDIVPSTASGKEDGLQNGRAIVETTNEVRDQVYEMLTEGALPITLGGDHSIALGTLAGVVKHDPNVGVIWYDAHPDLNTDETSPSGNIHGMPLAAGLGIGHERLKSLFTGGFIKPENVVLIAARSIDEGEKKLIREHGIQTYTMPYINEKGMAAVMQEAIAYLRAKTNRVHISFDVDSLDAREVVGTGTRVAAGPTYRETELAFEMLAKSELITSIDVVEVNPLLDEQNKTAEIAVALTASLLGKTYL</sequence>
<dbReference type="PIRSF" id="PIRSF036979">
    <property type="entry name" value="Arginase"/>
    <property type="match status" value="1"/>
</dbReference>
<evidence type="ECO:0000256" key="2">
    <source>
        <dbReference type="ARBA" id="ARBA00012168"/>
    </source>
</evidence>
<dbReference type="GO" id="GO:0005737">
    <property type="term" value="C:cytoplasm"/>
    <property type="evidence" value="ECO:0007669"/>
    <property type="project" value="TreeGrafter"/>
</dbReference>
<accession>A0A1G6M7D5</accession>
<dbReference type="GO" id="GO:0006525">
    <property type="term" value="P:arginine metabolic process"/>
    <property type="evidence" value="ECO:0007669"/>
    <property type="project" value="UniProtKB-KW"/>
</dbReference>
<dbReference type="STRING" id="1464122.SAMN05421737_109113"/>
<dbReference type="PROSITE" id="PS51409">
    <property type="entry name" value="ARGINASE_2"/>
    <property type="match status" value="1"/>
</dbReference>
<comment type="catalytic activity">
    <reaction evidence="8 12">
        <text>L-arginine + H2O = urea + L-ornithine</text>
        <dbReference type="Rhea" id="RHEA:20569"/>
        <dbReference type="ChEBI" id="CHEBI:15377"/>
        <dbReference type="ChEBI" id="CHEBI:16199"/>
        <dbReference type="ChEBI" id="CHEBI:32682"/>
        <dbReference type="ChEBI" id="CHEBI:46911"/>
        <dbReference type="EC" id="3.5.3.1"/>
    </reaction>
</comment>
<evidence type="ECO:0000256" key="1">
    <source>
        <dbReference type="ARBA" id="ARBA00005098"/>
    </source>
</evidence>
<dbReference type="EC" id="3.5.3.1" evidence="2 9"/>
<dbReference type="AlphaFoldDB" id="A0A1G6M7D5"/>
<dbReference type="CDD" id="cd09989">
    <property type="entry name" value="Arginase"/>
    <property type="match status" value="1"/>
</dbReference>
<comment type="cofactor">
    <cofactor evidence="10 12">
        <name>Mn(2+)</name>
        <dbReference type="ChEBI" id="CHEBI:29035"/>
    </cofactor>
    <text evidence="10 12">Binds 2 manganese ions per subunit.</text>
</comment>